<sequence length="344" mass="38310">MSHQGGGPGEDPGHAGETMSLSWPGNASGSPRKSWRKCLGKKLLDQSWPFFVEFARFLHACLHFLLQCKDIKVQFIGELSWRCEYDWRVHVRLTSSPTPTVLVSKIRSFVHPKNRNQQKSVIVKQSPETASVQPGGSVTLQCSLLSKNKENRVQCPGEHSVYWFRAGSGGFHPGVIYTHRNSSDEEEERSCVYSLSKTIQNSSDTGTYYCAVATCGEILFGEGTTVETRTVCDSGSELDPVVLVLGVLLACCVTVIGVLIFYLHQRKACEHCKGAMSVSHHLRHEKSTVDESNNLNGEEEAMNYAALDFNARKVKRGKKKSEMPQECVYSAVRADYHNQQHPSL</sequence>
<gene>
    <name evidence="1" type="ORF">L3Q82_020348</name>
</gene>
<keyword evidence="2" id="KW-1185">Reference proteome</keyword>
<accession>A0ACB8V7J6</accession>
<reference evidence="1" key="1">
    <citation type="submission" date="2022-04" db="EMBL/GenBank/DDBJ databases">
        <title>Jade perch genome.</title>
        <authorList>
            <person name="Chao B."/>
        </authorList>
    </citation>
    <scope>NUCLEOTIDE SEQUENCE</scope>
    <source>
        <strain evidence="1">CB-2022</strain>
    </source>
</reference>
<name>A0ACB8V7J6_9TELE</name>
<dbReference type="Proteomes" id="UP000831701">
    <property type="component" value="Chromosome 24"/>
</dbReference>
<comment type="caution">
    <text evidence="1">The sequence shown here is derived from an EMBL/GenBank/DDBJ whole genome shotgun (WGS) entry which is preliminary data.</text>
</comment>
<evidence type="ECO:0000313" key="1">
    <source>
        <dbReference type="EMBL" id="KAI3351505.1"/>
    </source>
</evidence>
<protein>
    <submittedName>
        <fullName evidence="1">Uncharacterized protein</fullName>
    </submittedName>
</protein>
<organism evidence="1 2">
    <name type="scientific">Scortum barcoo</name>
    <name type="common">barcoo grunter</name>
    <dbReference type="NCBI Taxonomy" id="214431"/>
    <lineage>
        <taxon>Eukaryota</taxon>
        <taxon>Metazoa</taxon>
        <taxon>Chordata</taxon>
        <taxon>Craniata</taxon>
        <taxon>Vertebrata</taxon>
        <taxon>Euteleostomi</taxon>
        <taxon>Actinopterygii</taxon>
        <taxon>Neopterygii</taxon>
        <taxon>Teleostei</taxon>
        <taxon>Neoteleostei</taxon>
        <taxon>Acanthomorphata</taxon>
        <taxon>Eupercaria</taxon>
        <taxon>Centrarchiformes</taxon>
        <taxon>Terapontoidei</taxon>
        <taxon>Terapontidae</taxon>
        <taxon>Scortum</taxon>
    </lineage>
</organism>
<dbReference type="EMBL" id="CM041554">
    <property type="protein sequence ID" value="KAI3351505.1"/>
    <property type="molecule type" value="Genomic_DNA"/>
</dbReference>
<evidence type="ECO:0000313" key="2">
    <source>
        <dbReference type="Proteomes" id="UP000831701"/>
    </source>
</evidence>
<proteinExistence type="predicted"/>